<dbReference type="RefSeq" id="XP_066655626.1">
    <property type="nucleotide sequence ID" value="XM_066795789.1"/>
</dbReference>
<accession>A0ABR1LQL2</accession>
<dbReference type="Proteomes" id="UP001360953">
    <property type="component" value="Unassembled WGS sequence"/>
</dbReference>
<feature type="compositionally biased region" description="Basic and acidic residues" evidence="1">
    <location>
        <begin position="73"/>
        <end position="92"/>
    </location>
</feature>
<feature type="compositionally biased region" description="Basic and acidic residues" evidence="1">
    <location>
        <begin position="14"/>
        <end position="46"/>
    </location>
</feature>
<evidence type="ECO:0000256" key="1">
    <source>
        <dbReference type="SAM" id="MobiDB-lite"/>
    </source>
</evidence>
<reference evidence="2 3" key="1">
    <citation type="submission" date="2024-04" db="EMBL/GenBank/DDBJ databases">
        <title>Phyllosticta paracitricarpa is synonymous to the EU quarantine fungus P. citricarpa based on phylogenomic analyses.</title>
        <authorList>
            <consortium name="Lawrence Berkeley National Laboratory"/>
            <person name="Van ingen-buijs V.A."/>
            <person name="Van westerhoven A.C."/>
            <person name="Haridas S."/>
            <person name="Skiadas P."/>
            <person name="Martin F."/>
            <person name="Groenewald J.Z."/>
            <person name="Crous P.W."/>
            <person name="Seidl M.F."/>
        </authorList>
    </citation>
    <scope>NUCLEOTIDE SEQUENCE [LARGE SCALE GENOMIC DNA]</scope>
    <source>
        <strain evidence="2 3">CPC 17464</strain>
    </source>
</reference>
<organism evidence="2 3">
    <name type="scientific">Phyllosticta citribraziliensis</name>
    <dbReference type="NCBI Taxonomy" id="989973"/>
    <lineage>
        <taxon>Eukaryota</taxon>
        <taxon>Fungi</taxon>
        <taxon>Dikarya</taxon>
        <taxon>Ascomycota</taxon>
        <taxon>Pezizomycotina</taxon>
        <taxon>Dothideomycetes</taxon>
        <taxon>Dothideomycetes incertae sedis</taxon>
        <taxon>Botryosphaeriales</taxon>
        <taxon>Phyllostictaceae</taxon>
        <taxon>Phyllosticta</taxon>
    </lineage>
</organism>
<name>A0ABR1LQL2_9PEZI</name>
<protein>
    <submittedName>
        <fullName evidence="2">Uncharacterized protein</fullName>
    </submittedName>
</protein>
<dbReference type="GeneID" id="92028695"/>
<evidence type="ECO:0000313" key="3">
    <source>
        <dbReference type="Proteomes" id="UP001360953"/>
    </source>
</evidence>
<dbReference type="EMBL" id="JBBPEH010000006">
    <property type="protein sequence ID" value="KAK7537475.1"/>
    <property type="molecule type" value="Genomic_DNA"/>
</dbReference>
<evidence type="ECO:0000313" key="2">
    <source>
        <dbReference type="EMBL" id="KAK7537475.1"/>
    </source>
</evidence>
<gene>
    <name evidence="2" type="ORF">J3D65DRAFT_383470</name>
</gene>
<keyword evidence="3" id="KW-1185">Reference proteome</keyword>
<feature type="region of interest" description="Disordered" evidence="1">
    <location>
        <begin position="146"/>
        <end position="185"/>
    </location>
</feature>
<comment type="caution">
    <text evidence="2">The sequence shown here is derived from an EMBL/GenBank/DDBJ whole genome shotgun (WGS) entry which is preliminary data.</text>
</comment>
<sequence length="319" mass="35983">MQALVEQLAKGSRRRDEREKQRQRVREKRREETKRTETDKEDERQTKVQAKQTRYDDGRSAQAHKMPTNQTTRIERREEKKSEGPSEGHEPRFGGTVGKGGQPGKQVWNYWNQAIDMPTTNQRRECFFLVASNGYRTTSRGAFLCGASQSERRQSTRERHGGRGGDSAASSSGARPRKARTAKRQRDPLCLLPATTSSGRSGCTTSFSFCFSRPHGSTRVNESNAKDGRSIVICYSVMGAAGRGRACGWVPIWIWTCRLAAIEADWSTSPFIHHVCWSSSKSERQASYAHVGGWRSGRDRHQALASFNKLLPPRHQPQS</sequence>
<feature type="region of interest" description="Disordered" evidence="1">
    <location>
        <begin position="1"/>
        <end position="105"/>
    </location>
</feature>
<proteinExistence type="predicted"/>
<feature type="compositionally biased region" description="Basic and acidic residues" evidence="1">
    <location>
        <begin position="150"/>
        <end position="163"/>
    </location>
</feature>